<dbReference type="Proteomes" id="UP000298787">
    <property type="component" value="Chromosome 20"/>
</dbReference>
<keyword evidence="5" id="KW-1185">Reference proteome</keyword>
<evidence type="ECO:0000256" key="1">
    <source>
        <dbReference type="ARBA" id="ARBA00023157"/>
    </source>
</evidence>
<gene>
    <name evidence="4" type="ORF">D9C73_023246</name>
</gene>
<dbReference type="Pfam" id="PF00094">
    <property type="entry name" value="VWD"/>
    <property type="match status" value="1"/>
</dbReference>
<evidence type="ECO:0000256" key="2">
    <source>
        <dbReference type="ARBA" id="ARBA00023180"/>
    </source>
</evidence>
<dbReference type="GO" id="GO:0031012">
    <property type="term" value="C:extracellular matrix"/>
    <property type="evidence" value="ECO:0007669"/>
    <property type="project" value="TreeGrafter"/>
</dbReference>
<keyword evidence="2" id="KW-0325">Glycoprotein</keyword>
<proteinExistence type="predicted"/>
<dbReference type="STRING" id="240159.A0A4U5VJ01"/>
<evidence type="ECO:0000259" key="3">
    <source>
        <dbReference type="PROSITE" id="PS51233"/>
    </source>
</evidence>
<organism evidence="4 5">
    <name type="scientific">Collichthys lucidus</name>
    <name type="common">Big head croaker</name>
    <name type="synonym">Sciaena lucida</name>
    <dbReference type="NCBI Taxonomy" id="240159"/>
    <lineage>
        <taxon>Eukaryota</taxon>
        <taxon>Metazoa</taxon>
        <taxon>Chordata</taxon>
        <taxon>Craniata</taxon>
        <taxon>Vertebrata</taxon>
        <taxon>Euteleostomi</taxon>
        <taxon>Actinopterygii</taxon>
        <taxon>Neopterygii</taxon>
        <taxon>Teleostei</taxon>
        <taxon>Neoteleostei</taxon>
        <taxon>Acanthomorphata</taxon>
        <taxon>Eupercaria</taxon>
        <taxon>Sciaenidae</taxon>
        <taxon>Collichthys</taxon>
    </lineage>
</organism>
<evidence type="ECO:0000313" key="5">
    <source>
        <dbReference type="Proteomes" id="UP000298787"/>
    </source>
</evidence>
<evidence type="ECO:0000313" key="4">
    <source>
        <dbReference type="EMBL" id="TKS88324.1"/>
    </source>
</evidence>
<dbReference type="GO" id="GO:0005615">
    <property type="term" value="C:extracellular space"/>
    <property type="evidence" value="ECO:0007669"/>
    <property type="project" value="TreeGrafter"/>
</dbReference>
<reference evidence="4 5" key="1">
    <citation type="submission" date="2019-01" db="EMBL/GenBank/DDBJ databases">
        <title>Genome Assembly of Collichthys lucidus.</title>
        <authorList>
            <person name="Cai M."/>
            <person name="Xiao S."/>
        </authorList>
    </citation>
    <scope>NUCLEOTIDE SEQUENCE [LARGE SCALE GENOMIC DNA]</scope>
    <source>
        <strain evidence="4">JT15FE1705JMU</strain>
        <tissue evidence="4">Muscle</tissue>
    </source>
</reference>
<dbReference type="InterPro" id="IPR001846">
    <property type="entry name" value="VWF_type-D"/>
</dbReference>
<accession>A0A4U5VJ01</accession>
<keyword evidence="1" id="KW-1015">Disulfide bond</keyword>
<dbReference type="PROSITE" id="PS51233">
    <property type="entry name" value="VWFD"/>
    <property type="match status" value="1"/>
</dbReference>
<sequence length="140" mass="15370">MVTVSVYGINIEIVCSELGIVWVQRKQSSCGLYEKREMKNCIQSCQPLGKGVCSISGDPHYNTFDNTTYDFQGTCTYTAAEGCHLSSTGLKDLSVVVENEKCYGLSLNSRVSVAKLVAVEVYGTILILRNNEAGMVWVCH</sequence>
<dbReference type="InterPro" id="IPR050780">
    <property type="entry name" value="Mucin_vWF_Thrombospondin_sf"/>
</dbReference>
<name>A0A4U5VJ01_COLLU</name>
<dbReference type="AlphaFoldDB" id="A0A4U5VJ01"/>
<dbReference type="EMBL" id="CM014097">
    <property type="protein sequence ID" value="TKS88324.1"/>
    <property type="molecule type" value="Genomic_DNA"/>
</dbReference>
<dbReference type="PANTHER" id="PTHR11339">
    <property type="entry name" value="EXTRACELLULAR MATRIX GLYCOPROTEIN RELATED"/>
    <property type="match status" value="1"/>
</dbReference>
<dbReference type="PANTHER" id="PTHR11339:SF244">
    <property type="entry name" value="IGGFC-BINDING PROTEIN"/>
    <property type="match status" value="1"/>
</dbReference>
<protein>
    <submittedName>
        <fullName evidence="4">IgGFc-binding protein</fullName>
    </submittedName>
</protein>
<feature type="domain" description="VWFD" evidence="3">
    <location>
        <begin position="51"/>
        <end position="140"/>
    </location>
</feature>